<feature type="region of interest" description="Disordered" evidence="2">
    <location>
        <begin position="202"/>
        <end position="233"/>
    </location>
</feature>
<dbReference type="EMBL" id="NCDQ01000406">
    <property type="protein sequence ID" value="OYW99356.1"/>
    <property type="molecule type" value="Genomic_DNA"/>
</dbReference>
<dbReference type="GO" id="GO:0051536">
    <property type="term" value="F:iron-sulfur cluster binding"/>
    <property type="evidence" value="ECO:0007669"/>
    <property type="project" value="InterPro"/>
</dbReference>
<dbReference type="InterPro" id="IPR036498">
    <property type="entry name" value="Nfu/NifU_N_sf"/>
</dbReference>
<dbReference type="AlphaFoldDB" id="A0A258CUR6"/>
<proteinExistence type="inferred from homology"/>
<dbReference type="GO" id="GO:0016226">
    <property type="term" value="P:iron-sulfur cluster assembly"/>
    <property type="evidence" value="ECO:0007669"/>
    <property type="project" value="InterPro"/>
</dbReference>
<evidence type="ECO:0000256" key="2">
    <source>
        <dbReference type="SAM" id="MobiDB-lite"/>
    </source>
</evidence>
<dbReference type="InterPro" id="IPR034904">
    <property type="entry name" value="FSCA_dom_sf"/>
</dbReference>
<dbReference type="Gene3D" id="3.30.300.130">
    <property type="entry name" value="Fe-S cluster assembly (FSCA)"/>
    <property type="match status" value="1"/>
</dbReference>
<dbReference type="SUPFAM" id="SSF117916">
    <property type="entry name" value="Fe-S cluster assembly (FSCA) domain-like"/>
    <property type="match status" value="1"/>
</dbReference>
<feature type="domain" description="Scaffold protein Nfu/NifU N-terminal" evidence="3">
    <location>
        <begin position="3"/>
        <end position="91"/>
    </location>
</feature>
<dbReference type="Proteomes" id="UP000215616">
    <property type="component" value="Unassembled WGS sequence"/>
</dbReference>
<dbReference type="Pfam" id="PF01106">
    <property type="entry name" value="NifU"/>
    <property type="match status" value="1"/>
</dbReference>
<dbReference type="SUPFAM" id="SSF110836">
    <property type="entry name" value="Hypothetical protein SAV1430"/>
    <property type="match status" value="1"/>
</dbReference>
<protein>
    <recommendedName>
        <fullName evidence="3">Scaffold protein Nfu/NifU N-terminal domain-containing protein</fullName>
    </recommendedName>
</protein>
<evidence type="ECO:0000256" key="1">
    <source>
        <dbReference type="ARBA" id="ARBA00006420"/>
    </source>
</evidence>
<evidence type="ECO:0000313" key="5">
    <source>
        <dbReference type="Proteomes" id="UP000215616"/>
    </source>
</evidence>
<dbReference type="Gene3D" id="3.30.1370.70">
    <property type="entry name" value="Scaffold protein Nfu/NifU, N-terminal domain"/>
    <property type="match status" value="1"/>
</dbReference>
<dbReference type="GO" id="GO:0005506">
    <property type="term" value="F:iron ion binding"/>
    <property type="evidence" value="ECO:0007669"/>
    <property type="project" value="InterPro"/>
</dbReference>
<dbReference type="PANTHER" id="PTHR11178:SF1">
    <property type="entry name" value="NFU1 IRON-SULFUR CLUSTER SCAFFOLD HOMOLOG, MITOCHONDRIAL"/>
    <property type="match status" value="1"/>
</dbReference>
<comment type="similarity">
    <text evidence="1">Belongs to the NifU family.</text>
</comment>
<accession>A0A258CUR6</accession>
<gene>
    <name evidence="4" type="ORF">B7Z12_18230</name>
</gene>
<sequence length="233" mass="24878">MFIVTEQTPNPEAMKFIPHCVLTSGPAQDFRRLDHQPGRSPLADRLFELPAVEGVFIAHDFVTVRRAPGGPPWSVLRLQAITALADHIAGGAPALNGPAPIEAISGGEIEDEILGVLGLYVRPGVARDGGDVVFDRFDPVTGVLWIEMRGACGGCPSSQLTLKATIENIVRRYVPEVTRVEATAAAAEGGAPSRLQAWMTKLKGARSQGPRPVFTHNGKPMSPDQPSPANHQT</sequence>
<dbReference type="InterPro" id="IPR014824">
    <property type="entry name" value="Nfu/NifU_N"/>
</dbReference>
<dbReference type="SMART" id="SM00932">
    <property type="entry name" value="Nfu_N"/>
    <property type="match status" value="1"/>
</dbReference>
<organism evidence="4 5">
    <name type="scientific">Caulobacter vibrioides</name>
    <name type="common">Caulobacter crescentus</name>
    <dbReference type="NCBI Taxonomy" id="155892"/>
    <lineage>
        <taxon>Bacteria</taxon>
        <taxon>Pseudomonadati</taxon>
        <taxon>Pseudomonadota</taxon>
        <taxon>Alphaproteobacteria</taxon>
        <taxon>Caulobacterales</taxon>
        <taxon>Caulobacteraceae</taxon>
        <taxon>Caulobacter</taxon>
    </lineage>
</organism>
<evidence type="ECO:0000313" key="4">
    <source>
        <dbReference type="EMBL" id="OYW99356.1"/>
    </source>
</evidence>
<dbReference type="Pfam" id="PF08712">
    <property type="entry name" value="Nfu_N"/>
    <property type="match status" value="1"/>
</dbReference>
<name>A0A258CUR6_CAUVI</name>
<evidence type="ECO:0000259" key="3">
    <source>
        <dbReference type="SMART" id="SM00932"/>
    </source>
</evidence>
<reference evidence="4 5" key="1">
    <citation type="submission" date="2017-03" db="EMBL/GenBank/DDBJ databases">
        <title>Lifting the veil on microbial sulfur biogeochemistry in mining wastewaters.</title>
        <authorList>
            <person name="Kantor R.S."/>
            <person name="Colenbrander Nelson T."/>
            <person name="Marshall S."/>
            <person name="Bennett D."/>
            <person name="Apte S."/>
            <person name="Camacho D."/>
            <person name="Thomas B.C."/>
            <person name="Warren L.A."/>
            <person name="Banfield J.F."/>
        </authorList>
    </citation>
    <scope>NUCLEOTIDE SEQUENCE [LARGE SCALE GENOMIC DNA]</scope>
    <source>
        <strain evidence="4">32-67-7</strain>
    </source>
</reference>
<comment type="caution">
    <text evidence="4">The sequence shown here is derived from an EMBL/GenBank/DDBJ whole genome shotgun (WGS) entry which is preliminary data.</text>
</comment>
<dbReference type="PANTHER" id="PTHR11178">
    <property type="entry name" value="IRON-SULFUR CLUSTER SCAFFOLD PROTEIN NFU-RELATED"/>
    <property type="match status" value="1"/>
</dbReference>
<dbReference type="InterPro" id="IPR001075">
    <property type="entry name" value="NIF_FeS_clus_asmbl_NifU_C"/>
</dbReference>